<dbReference type="PANTHER" id="PTHR30606">
    <property type="entry name" value="LIPID A BIOSYNTHESIS LAUROYL ACYLTRANSFERASE"/>
    <property type="match status" value="1"/>
</dbReference>
<evidence type="ECO:0000256" key="2">
    <source>
        <dbReference type="ARBA" id="ARBA00022475"/>
    </source>
</evidence>
<organism evidence="9">
    <name type="scientific">freshwater metagenome</name>
    <dbReference type="NCBI Taxonomy" id="449393"/>
    <lineage>
        <taxon>unclassified sequences</taxon>
        <taxon>metagenomes</taxon>
        <taxon>ecological metagenomes</taxon>
    </lineage>
</organism>
<evidence type="ECO:0000313" key="9">
    <source>
        <dbReference type="EMBL" id="CAB4983784.1"/>
    </source>
</evidence>
<name>A0A6J7N167_9ZZZZ</name>
<dbReference type="NCBIfam" id="NF005919">
    <property type="entry name" value="PRK07920.1"/>
    <property type="match status" value="1"/>
</dbReference>
<evidence type="ECO:0000256" key="5">
    <source>
        <dbReference type="ARBA" id="ARBA00023136"/>
    </source>
</evidence>
<dbReference type="EMBL" id="CAFBPQ010000006">
    <property type="protein sequence ID" value="CAB5016201.1"/>
    <property type="molecule type" value="Genomic_DNA"/>
</dbReference>
<evidence type="ECO:0000256" key="3">
    <source>
        <dbReference type="ARBA" id="ARBA00022519"/>
    </source>
</evidence>
<dbReference type="AlphaFoldDB" id="A0A6J7N167"/>
<dbReference type="EMBL" id="CAEZYK010000126">
    <property type="protein sequence ID" value="CAB4735239.1"/>
    <property type="molecule type" value="Genomic_DNA"/>
</dbReference>
<evidence type="ECO:0000313" key="7">
    <source>
        <dbReference type="EMBL" id="CAB4735239.1"/>
    </source>
</evidence>
<dbReference type="CDD" id="cd07984">
    <property type="entry name" value="LPLAT_LABLAT-like"/>
    <property type="match status" value="1"/>
</dbReference>
<evidence type="ECO:0000256" key="4">
    <source>
        <dbReference type="ARBA" id="ARBA00022679"/>
    </source>
</evidence>
<dbReference type="EMBL" id="CAFBMM010000004">
    <property type="protein sequence ID" value="CAB4897194.1"/>
    <property type="molecule type" value="Genomic_DNA"/>
</dbReference>
<reference evidence="9" key="1">
    <citation type="submission" date="2020-05" db="EMBL/GenBank/DDBJ databases">
        <authorList>
            <person name="Chiriac C."/>
            <person name="Salcher M."/>
            <person name="Ghai R."/>
            <person name="Kavagutti S V."/>
        </authorList>
    </citation>
    <scope>NUCLEOTIDE SEQUENCE</scope>
</reference>
<dbReference type="Pfam" id="PF03279">
    <property type="entry name" value="Lip_A_acyltrans"/>
    <property type="match status" value="1"/>
</dbReference>
<evidence type="ECO:0000256" key="6">
    <source>
        <dbReference type="ARBA" id="ARBA00023315"/>
    </source>
</evidence>
<evidence type="ECO:0000313" key="8">
    <source>
        <dbReference type="EMBL" id="CAB4897194.1"/>
    </source>
</evidence>
<dbReference type="GO" id="GO:0016746">
    <property type="term" value="F:acyltransferase activity"/>
    <property type="evidence" value="ECO:0007669"/>
    <property type="project" value="UniProtKB-KW"/>
</dbReference>
<keyword evidence="6" id="KW-0012">Acyltransferase</keyword>
<protein>
    <submittedName>
        <fullName evidence="9">Unannotated protein</fullName>
    </submittedName>
</protein>
<dbReference type="EMBL" id="CAFBOF010000034">
    <property type="protein sequence ID" value="CAB4983784.1"/>
    <property type="molecule type" value="Genomic_DNA"/>
</dbReference>
<dbReference type="GO" id="GO:0008610">
    <property type="term" value="P:lipid biosynthetic process"/>
    <property type="evidence" value="ECO:0007669"/>
    <property type="project" value="UniProtKB-ARBA"/>
</dbReference>
<gene>
    <name evidence="7" type="ORF">UFOPK2683_01541</name>
    <name evidence="8" type="ORF">UFOPK3605_00272</name>
    <name evidence="9" type="ORF">UFOPK3897_01272</name>
    <name evidence="10" type="ORF">UFOPK4121_00359</name>
</gene>
<proteinExistence type="predicted"/>
<comment type="subcellular location">
    <subcellularLocation>
        <location evidence="1">Cell inner membrane</location>
    </subcellularLocation>
</comment>
<accession>A0A6J7N167</accession>
<dbReference type="PANTHER" id="PTHR30606:SF10">
    <property type="entry name" value="PHOSPHATIDYLINOSITOL MANNOSIDE ACYLTRANSFERASE"/>
    <property type="match status" value="1"/>
</dbReference>
<keyword evidence="3" id="KW-0997">Cell inner membrane</keyword>
<evidence type="ECO:0000256" key="1">
    <source>
        <dbReference type="ARBA" id="ARBA00004533"/>
    </source>
</evidence>
<dbReference type="GO" id="GO:0005886">
    <property type="term" value="C:plasma membrane"/>
    <property type="evidence" value="ECO:0007669"/>
    <property type="project" value="UniProtKB-SubCell"/>
</dbReference>
<keyword evidence="4" id="KW-0808">Transferase</keyword>
<dbReference type="GO" id="GO:1901137">
    <property type="term" value="P:carbohydrate derivative biosynthetic process"/>
    <property type="evidence" value="ECO:0007669"/>
    <property type="project" value="UniProtKB-ARBA"/>
</dbReference>
<sequence length="289" mass="31793">MLGARVAYLAYRASAEAARRLPASVSRPLARSAGVIASVATPARRAQVKRNLARITDDQLSDDEMRRAVAQVFENYSRYWLELFRSGEGNFGSMELKGRNHLDELSGGAILALPHLGNWDLGGGFLCSQGFPLTVVAETIEPPELFEFFTASRERLGMEVVPLDTQATGKLIKALDADRLVCLVADRDISGDGVEVEFFGERTKVPGGPALLALRTGAPLLPAAAFFGSHDSHVIEIRKPLKVAREGSLRQDVVRITQELVRNFEDFIRTAPDQWLVLQPNWPSDRLAQ</sequence>
<evidence type="ECO:0000313" key="10">
    <source>
        <dbReference type="EMBL" id="CAB5016201.1"/>
    </source>
</evidence>
<keyword evidence="5" id="KW-0472">Membrane</keyword>
<dbReference type="InterPro" id="IPR004960">
    <property type="entry name" value="LipA_acyltrans"/>
</dbReference>
<keyword evidence="2" id="KW-1003">Cell membrane</keyword>